<evidence type="ECO:0000313" key="4">
    <source>
        <dbReference type="EMBL" id="RZS64554.1"/>
    </source>
</evidence>
<feature type="transmembrane region" description="Helical" evidence="2">
    <location>
        <begin position="198"/>
        <end position="221"/>
    </location>
</feature>
<reference evidence="4 5" key="1">
    <citation type="submission" date="2019-02" db="EMBL/GenBank/DDBJ databases">
        <title>Genomic Encyclopedia of Type Strains, Phase IV (KMG-IV): sequencing the most valuable type-strain genomes for metagenomic binning, comparative biology and taxonomic classification.</title>
        <authorList>
            <person name="Goeker M."/>
        </authorList>
    </citation>
    <scope>NUCLEOTIDE SEQUENCE [LARGE SCALE GENOMIC DNA]</scope>
    <source>
        <strain evidence="4 5">DSM 43045</strain>
    </source>
</reference>
<feature type="region of interest" description="Disordered" evidence="1">
    <location>
        <begin position="66"/>
        <end position="102"/>
    </location>
</feature>
<feature type="region of interest" description="Disordered" evidence="1">
    <location>
        <begin position="32"/>
        <end position="52"/>
    </location>
</feature>
<protein>
    <submittedName>
        <fullName evidence="4">Uncharacterized protein DUF2510</fullName>
    </submittedName>
</protein>
<gene>
    <name evidence="4" type="ORF">EV187_2941</name>
</gene>
<name>A0A4Q7M9K5_9MICO</name>
<dbReference type="OrthoDB" id="4484996at2"/>
<dbReference type="InterPro" id="IPR018929">
    <property type="entry name" value="DUF2510"/>
</dbReference>
<sequence length="396" mass="40350">MSDPTRAPAGWYEDGSGGRRYWDGDAWTQYVAPGPVAEPPSQVGPDSAATEVLPAGNDGPTIPFVWGSGGSDAAGSGSGGAASTPGSWRDPSSTYGRDASNTYADVTPTVPYGAVGANPDGTTESYGAGSTTVLAEHPFTEPSNPGPNLVGIIGLVVAIVGLVFTLIPPVSGVAWILVPVAFVLSLIGLFLRGAKWAAITGLVVSIIAAIVGIVMFVTFVVGSIGTVFDEIDDSIPDVPVFPLPGEDGPGGQPDLGQPDAPVPGDLAFGETMTWDDGVALTVSVPEPYTPSEFAVGATHANNVVFTLTITNDSTEDLQPLPLPTLLSGDQEVSQIFDIGNDVTGPGDDVGIPPTATVEPGGSVSWRAAWSLDDPSSLTLEAAPSFVYPSATFTNVP</sequence>
<keyword evidence="2" id="KW-0812">Transmembrane</keyword>
<dbReference type="RefSeq" id="WP_130353769.1">
    <property type="nucleotide sequence ID" value="NZ_SGWY01000003.1"/>
</dbReference>
<feature type="transmembrane region" description="Helical" evidence="2">
    <location>
        <begin position="173"/>
        <end position="191"/>
    </location>
</feature>
<dbReference type="EMBL" id="SGWY01000003">
    <property type="protein sequence ID" value="RZS64554.1"/>
    <property type="molecule type" value="Genomic_DNA"/>
</dbReference>
<dbReference type="AlphaFoldDB" id="A0A4Q7M9K5"/>
<feature type="domain" description="DUF2510" evidence="3">
    <location>
        <begin position="9"/>
        <end position="39"/>
    </location>
</feature>
<evidence type="ECO:0000256" key="1">
    <source>
        <dbReference type="SAM" id="MobiDB-lite"/>
    </source>
</evidence>
<feature type="transmembrane region" description="Helical" evidence="2">
    <location>
        <begin position="149"/>
        <end position="167"/>
    </location>
</feature>
<keyword evidence="2" id="KW-1133">Transmembrane helix</keyword>
<keyword evidence="5" id="KW-1185">Reference proteome</keyword>
<dbReference type="Pfam" id="PF10708">
    <property type="entry name" value="DUF2510"/>
    <property type="match status" value="1"/>
</dbReference>
<accession>A0A4Q7M9K5</accession>
<evidence type="ECO:0000256" key="2">
    <source>
        <dbReference type="SAM" id="Phobius"/>
    </source>
</evidence>
<dbReference type="Proteomes" id="UP000293289">
    <property type="component" value="Unassembled WGS sequence"/>
</dbReference>
<proteinExistence type="predicted"/>
<keyword evidence="2" id="KW-0472">Membrane</keyword>
<evidence type="ECO:0000259" key="3">
    <source>
        <dbReference type="Pfam" id="PF10708"/>
    </source>
</evidence>
<comment type="caution">
    <text evidence="4">The sequence shown here is derived from an EMBL/GenBank/DDBJ whole genome shotgun (WGS) entry which is preliminary data.</text>
</comment>
<feature type="compositionally biased region" description="Gly residues" evidence="1">
    <location>
        <begin position="67"/>
        <end position="80"/>
    </location>
</feature>
<organism evidence="4 5">
    <name type="scientific">Agromyces ramosus</name>
    <dbReference type="NCBI Taxonomy" id="33879"/>
    <lineage>
        <taxon>Bacteria</taxon>
        <taxon>Bacillati</taxon>
        <taxon>Actinomycetota</taxon>
        <taxon>Actinomycetes</taxon>
        <taxon>Micrococcales</taxon>
        <taxon>Microbacteriaceae</taxon>
        <taxon>Agromyces</taxon>
    </lineage>
</organism>
<feature type="compositionally biased region" description="Polar residues" evidence="1">
    <location>
        <begin position="90"/>
        <end position="102"/>
    </location>
</feature>
<evidence type="ECO:0000313" key="5">
    <source>
        <dbReference type="Proteomes" id="UP000293289"/>
    </source>
</evidence>